<evidence type="ECO:0000313" key="2">
    <source>
        <dbReference type="Proteomes" id="UP001162992"/>
    </source>
</evidence>
<comment type="caution">
    <text evidence="1">The sequence shown here is derived from an EMBL/GenBank/DDBJ whole genome shotgun (WGS) entry which is preliminary data.</text>
</comment>
<reference evidence="2" key="1">
    <citation type="journal article" date="2024" name="Proc. Natl. Acad. Sci. U.S.A.">
        <title>Extraordinary preservation of gene collinearity over three hundred million years revealed in homosporous lycophytes.</title>
        <authorList>
            <person name="Li C."/>
            <person name="Wickell D."/>
            <person name="Kuo L.Y."/>
            <person name="Chen X."/>
            <person name="Nie B."/>
            <person name="Liao X."/>
            <person name="Peng D."/>
            <person name="Ji J."/>
            <person name="Jenkins J."/>
            <person name="Williams M."/>
            <person name="Shu S."/>
            <person name="Plott C."/>
            <person name="Barry K."/>
            <person name="Rajasekar S."/>
            <person name="Grimwood J."/>
            <person name="Han X."/>
            <person name="Sun S."/>
            <person name="Hou Z."/>
            <person name="He W."/>
            <person name="Dai G."/>
            <person name="Sun C."/>
            <person name="Schmutz J."/>
            <person name="Leebens-Mack J.H."/>
            <person name="Li F.W."/>
            <person name="Wang L."/>
        </authorList>
    </citation>
    <scope>NUCLEOTIDE SEQUENCE [LARGE SCALE GENOMIC DNA]</scope>
    <source>
        <strain evidence="2">cv. PW_Plant_1</strain>
    </source>
</reference>
<organism evidence="1 2">
    <name type="scientific">Diphasiastrum complanatum</name>
    <name type="common">Issler's clubmoss</name>
    <name type="synonym">Lycopodium complanatum</name>
    <dbReference type="NCBI Taxonomy" id="34168"/>
    <lineage>
        <taxon>Eukaryota</taxon>
        <taxon>Viridiplantae</taxon>
        <taxon>Streptophyta</taxon>
        <taxon>Embryophyta</taxon>
        <taxon>Tracheophyta</taxon>
        <taxon>Lycopodiopsida</taxon>
        <taxon>Lycopodiales</taxon>
        <taxon>Lycopodiaceae</taxon>
        <taxon>Lycopodioideae</taxon>
        <taxon>Diphasiastrum</taxon>
    </lineage>
</organism>
<sequence>MDERQHQGHYDDERMPQHVGQMYGNLLLNDNDNDDFGSYDINEEQAPHDEEGAYEDLSYDVGNSVEDQGVDAVHTQLSLSYQGEIYVFDTISPEKVQAVLLLLGGHEIPPGMAGIGLAADHQIKNSVEGMAPPPVKDSQRLATLSRFQEKRKARNFDKKIRYSVRKEVAQRMQRIKGQFVSSNIPKKQANSGPALPHGDGHKGVTKRTDSEVSPIQVSIKSGSCLNCGIEERDTPMMRRGPAGPRTLCNACGLKWANKDCSACVCERNWSALSLVHTNRWNRLTTERCNDLVYCNTNTRVVRRITESMRARGAHALLL</sequence>
<name>A0ACC2C315_DIPCM</name>
<dbReference type="Proteomes" id="UP001162992">
    <property type="component" value="Chromosome 12"/>
</dbReference>
<proteinExistence type="predicted"/>
<protein>
    <submittedName>
        <fullName evidence="1">Uncharacterized protein</fullName>
    </submittedName>
</protein>
<gene>
    <name evidence="1" type="ORF">O6H91_12G068200</name>
</gene>
<accession>A0ACC2C315</accession>
<evidence type="ECO:0000313" key="1">
    <source>
        <dbReference type="EMBL" id="KAJ7536404.1"/>
    </source>
</evidence>
<keyword evidence="2" id="KW-1185">Reference proteome</keyword>
<dbReference type="EMBL" id="CM055103">
    <property type="protein sequence ID" value="KAJ7536404.1"/>
    <property type="molecule type" value="Genomic_DNA"/>
</dbReference>